<dbReference type="InterPro" id="IPR012493">
    <property type="entry name" value="Renin_rcpt"/>
</dbReference>
<evidence type="ECO:0000256" key="1">
    <source>
        <dbReference type="SAM" id="Phobius"/>
    </source>
</evidence>
<dbReference type="Proteomes" id="UP000095282">
    <property type="component" value="Unplaced"/>
</dbReference>
<feature type="domain" description="Renin receptor-like C-terminal transmembrane spanning segment" evidence="3">
    <location>
        <begin position="224"/>
        <end position="288"/>
    </location>
</feature>
<dbReference type="GO" id="GO:0009897">
    <property type="term" value="C:external side of plasma membrane"/>
    <property type="evidence" value="ECO:0007669"/>
    <property type="project" value="TreeGrafter"/>
</dbReference>
<keyword evidence="1" id="KW-0812">Transmembrane</keyword>
<keyword evidence="2" id="KW-0732">Signal</keyword>
<evidence type="ECO:0000259" key="3">
    <source>
        <dbReference type="Pfam" id="PF07850"/>
    </source>
</evidence>
<dbReference type="GO" id="GO:0030177">
    <property type="term" value="P:positive regulation of Wnt signaling pathway"/>
    <property type="evidence" value="ECO:0007669"/>
    <property type="project" value="TreeGrafter"/>
</dbReference>
<dbReference type="PANTHER" id="PTHR13351">
    <property type="entry name" value="RENIN RECEPTOR"/>
    <property type="match status" value="1"/>
</dbReference>
<evidence type="ECO:0000313" key="4">
    <source>
        <dbReference type="Proteomes" id="UP000095282"/>
    </source>
</evidence>
<evidence type="ECO:0000313" key="5">
    <source>
        <dbReference type="WBParaSite" id="Csp11.Scaffold629.g12076.t1"/>
    </source>
</evidence>
<dbReference type="GO" id="GO:0038023">
    <property type="term" value="F:signaling receptor activity"/>
    <property type="evidence" value="ECO:0007669"/>
    <property type="project" value="InterPro"/>
</dbReference>
<keyword evidence="4" id="KW-1185">Reference proteome</keyword>
<dbReference type="STRING" id="1561998.A0A1I7TV31"/>
<dbReference type="PANTHER" id="PTHR13351:SF7">
    <property type="entry name" value="VWFA DOMAIN-CONTAINING PROTEIN"/>
    <property type="match status" value="1"/>
</dbReference>
<dbReference type="AlphaFoldDB" id="A0A1I7TV31"/>
<keyword evidence="1" id="KW-1133">Transmembrane helix</keyword>
<proteinExistence type="predicted"/>
<feature type="transmembrane region" description="Helical" evidence="1">
    <location>
        <begin position="244"/>
        <end position="266"/>
    </location>
</feature>
<dbReference type="Pfam" id="PF07850">
    <property type="entry name" value="Renin_r"/>
    <property type="match status" value="1"/>
</dbReference>
<keyword evidence="1" id="KW-0472">Membrane</keyword>
<name>A0A1I7TV31_9PELO</name>
<protein>
    <submittedName>
        <fullName evidence="5">Renin receptor</fullName>
    </submittedName>
</protein>
<feature type="chain" id="PRO_5009308101" evidence="2">
    <location>
        <begin position="17"/>
        <end position="288"/>
    </location>
</feature>
<dbReference type="InterPro" id="IPR056780">
    <property type="entry name" value="Renin_r_C"/>
</dbReference>
<evidence type="ECO:0000256" key="2">
    <source>
        <dbReference type="SAM" id="SignalP"/>
    </source>
</evidence>
<organism evidence="4 5">
    <name type="scientific">Caenorhabditis tropicalis</name>
    <dbReference type="NCBI Taxonomy" id="1561998"/>
    <lineage>
        <taxon>Eukaryota</taxon>
        <taxon>Metazoa</taxon>
        <taxon>Ecdysozoa</taxon>
        <taxon>Nematoda</taxon>
        <taxon>Chromadorea</taxon>
        <taxon>Rhabditida</taxon>
        <taxon>Rhabditina</taxon>
        <taxon>Rhabditomorpha</taxon>
        <taxon>Rhabditoidea</taxon>
        <taxon>Rhabditidae</taxon>
        <taxon>Peloderinae</taxon>
        <taxon>Caenorhabditis</taxon>
    </lineage>
</organism>
<accession>A0A1I7TV31</accession>
<feature type="signal peptide" evidence="2">
    <location>
        <begin position="1"/>
        <end position="16"/>
    </location>
</feature>
<dbReference type="WBParaSite" id="Csp11.Scaffold629.g12076.t1">
    <property type="protein sequence ID" value="Csp11.Scaffold629.g12076.t1"/>
    <property type="gene ID" value="Csp11.Scaffold629.g12076"/>
</dbReference>
<reference evidence="5" key="1">
    <citation type="submission" date="2016-11" db="UniProtKB">
        <authorList>
            <consortium name="WormBaseParasite"/>
        </authorList>
    </citation>
    <scope>IDENTIFICATION</scope>
</reference>
<sequence>MRVLFLIIVFIQAHLAGRLQIILPDGHQFVSENSSFNAKSLLELHKHILGLENSANGAHTVTGGDLFERPRAVIIINIAVSKDFNYDGYSFDFPDNFESNNLLETLRNRFGEKMMYAETNSSGIFGSPHFKRNVPPEIELDSHNQDIVNMGKLAEAIRENDRNSANVIDYYRIHLDVSNARTDQERLQLEKNIKYGIENLKNAINSSTAVFLHTDPVDKKKLMNTIRAKWVVTQPRYHDYPAKFAITAFVCFSILFAIVAMVWFMFDEGDMGKNSLVYRLSTGRQKKD</sequence>
<dbReference type="eggNOG" id="ENOG502TGHW">
    <property type="taxonomic scope" value="Eukaryota"/>
</dbReference>